<reference evidence="1" key="1">
    <citation type="journal article" date="2022" name="bioRxiv">
        <title>Sequencing and chromosome-scale assembly of the giantPleurodeles waltlgenome.</title>
        <authorList>
            <person name="Brown T."/>
            <person name="Elewa A."/>
            <person name="Iarovenko S."/>
            <person name="Subramanian E."/>
            <person name="Araus A.J."/>
            <person name="Petzold A."/>
            <person name="Susuki M."/>
            <person name="Suzuki K.-i.T."/>
            <person name="Hayashi T."/>
            <person name="Toyoda A."/>
            <person name="Oliveira C."/>
            <person name="Osipova E."/>
            <person name="Leigh N.D."/>
            <person name="Simon A."/>
            <person name="Yun M.H."/>
        </authorList>
    </citation>
    <scope>NUCLEOTIDE SEQUENCE</scope>
    <source>
        <strain evidence="1">20211129_DDA</strain>
        <tissue evidence="1">Liver</tissue>
    </source>
</reference>
<keyword evidence="2" id="KW-1185">Reference proteome</keyword>
<dbReference type="AlphaFoldDB" id="A0AAV7Q6S9"/>
<sequence>MILWMVYILGQASIVSRIYLVTVLKSWYSQHLNYGNNTVSKIHSPDKVPGEPPDETPVGCEVGCEI</sequence>
<organism evidence="1 2">
    <name type="scientific">Pleurodeles waltl</name>
    <name type="common">Iberian ribbed newt</name>
    <dbReference type="NCBI Taxonomy" id="8319"/>
    <lineage>
        <taxon>Eukaryota</taxon>
        <taxon>Metazoa</taxon>
        <taxon>Chordata</taxon>
        <taxon>Craniata</taxon>
        <taxon>Vertebrata</taxon>
        <taxon>Euteleostomi</taxon>
        <taxon>Amphibia</taxon>
        <taxon>Batrachia</taxon>
        <taxon>Caudata</taxon>
        <taxon>Salamandroidea</taxon>
        <taxon>Salamandridae</taxon>
        <taxon>Pleurodelinae</taxon>
        <taxon>Pleurodeles</taxon>
    </lineage>
</organism>
<dbReference type="Proteomes" id="UP001066276">
    <property type="component" value="Chromosome 6"/>
</dbReference>
<name>A0AAV7Q6S9_PLEWA</name>
<gene>
    <name evidence="1" type="ORF">NDU88_002403</name>
</gene>
<protein>
    <submittedName>
        <fullName evidence="1">Uncharacterized protein</fullName>
    </submittedName>
</protein>
<dbReference type="EMBL" id="JANPWB010000010">
    <property type="protein sequence ID" value="KAJ1135974.1"/>
    <property type="molecule type" value="Genomic_DNA"/>
</dbReference>
<proteinExistence type="predicted"/>
<comment type="caution">
    <text evidence="1">The sequence shown here is derived from an EMBL/GenBank/DDBJ whole genome shotgun (WGS) entry which is preliminary data.</text>
</comment>
<accession>A0AAV7Q6S9</accession>
<evidence type="ECO:0000313" key="1">
    <source>
        <dbReference type="EMBL" id="KAJ1135974.1"/>
    </source>
</evidence>
<evidence type="ECO:0000313" key="2">
    <source>
        <dbReference type="Proteomes" id="UP001066276"/>
    </source>
</evidence>